<dbReference type="RefSeq" id="WP_344677374.1">
    <property type="nucleotide sequence ID" value="NZ_BAAAUX010000001.1"/>
</dbReference>
<dbReference type="EMBL" id="BAAAUX010000001">
    <property type="protein sequence ID" value="GAA2773776.1"/>
    <property type="molecule type" value="Genomic_DNA"/>
</dbReference>
<organism evidence="1 2">
    <name type="scientific">Saccharopolyspora taberi</name>
    <dbReference type="NCBI Taxonomy" id="60895"/>
    <lineage>
        <taxon>Bacteria</taxon>
        <taxon>Bacillati</taxon>
        <taxon>Actinomycetota</taxon>
        <taxon>Actinomycetes</taxon>
        <taxon>Pseudonocardiales</taxon>
        <taxon>Pseudonocardiaceae</taxon>
        <taxon>Saccharopolyspora</taxon>
    </lineage>
</organism>
<reference evidence="1 2" key="1">
    <citation type="journal article" date="2019" name="Int. J. Syst. Evol. Microbiol.">
        <title>The Global Catalogue of Microorganisms (GCM) 10K type strain sequencing project: providing services to taxonomists for standard genome sequencing and annotation.</title>
        <authorList>
            <consortium name="The Broad Institute Genomics Platform"/>
            <consortium name="The Broad Institute Genome Sequencing Center for Infectious Disease"/>
            <person name="Wu L."/>
            <person name="Ma J."/>
        </authorList>
    </citation>
    <scope>NUCLEOTIDE SEQUENCE [LARGE SCALE GENOMIC DNA]</scope>
    <source>
        <strain evidence="1 2">JCM 9383</strain>
    </source>
</reference>
<keyword evidence="2" id="KW-1185">Reference proteome</keyword>
<proteinExistence type="predicted"/>
<comment type="caution">
    <text evidence="1">The sequence shown here is derived from an EMBL/GenBank/DDBJ whole genome shotgun (WGS) entry which is preliminary data.</text>
</comment>
<evidence type="ECO:0000313" key="2">
    <source>
        <dbReference type="Proteomes" id="UP001500979"/>
    </source>
</evidence>
<sequence length="54" mass="6137">MLKIFRDPNNPDVLRVVVYENPGDDEPATIREIDMADDHGDEVDDIPADWVELA</sequence>
<dbReference type="Proteomes" id="UP001500979">
    <property type="component" value="Unassembled WGS sequence"/>
</dbReference>
<evidence type="ECO:0000313" key="1">
    <source>
        <dbReference type="EMBL" id="GAA2773776.1"/>
    </source>
</evidence>
<accession>A0ABN3V149</accession>
<gene>
    <name evidence="1" type="ORF">GCM10010470_01920</name>
</gene>
<name>A0ABN3V149_9PSEU</name>
<protein>
    <submittedName>
        <fullName evidence="1">Uncharacterized protein</fullName>
    </submittedName>
</protein>